<name>A0ABS2SYR6_9BACI</name>
<dbReference type="Proteomes" id="UP001179280">
    <property type="component" value="Unassembled WGS sequence"/>
</dbReference>
<evidence type="ECO:0000313" key="1">
    <source>
        <dbReference type="EMBL" id="MBM7840395.1"/>
    </source>
</evidence>
<proteinExistence type="predicted"/>
<sequence length="60" mass="6917">MTNQDKNMEFMQIAMKHVPEAKAFFEGKGIEMNLEDIQPMLALLVRVMDEAYELGKKESP</sequence>
<comment type="caution">
    <text evidence="1">The sequence shown here is derived from an EMBL/GenBank/DDBJ whole genome shotgun (WGS) entry which is preliminary data.</text>
</comment>
<organism evidence="1 2">
    <name type="scientific">Shouchella xiaoxiensis</name>
    <dbReference type="NCBI Taxonomy" id="766895"/>
    <lineage>
        <taxon>Bacteria</taxon>
        <taxon>Bacillati</taxon>
        <taxon>Bacillota</taxon>
        <taxon>Bacilli</taxon>
        <taxon>Bacillales</taxon>
        <taxon>Bacillaceae</taxon>
        <taxon>Shouchella</taxon>
    </lineage>
</organism>
<dbReference type="EMBL" id="JAFBCV010000013">
    <property type="protein sequence ID" value="MBM7840395.1"/>
    <property type="molecule type" value="Genomic_DNA"/>
</dbReference>
<keyword evidence="2" id="KW-1185">Reference proteome</keyword>
<gene>
    <name evidence="1" type="ORF">JOC54_003676</name>
</gene>
<protein>
    <submittedName>
        <fullName evidence="1">Competence protein ComZ</fullName>
    </submittedName>
</protein>
<accession>A0ABS2SYR6</accession>
<dbReference type="Pfam" id="PF10815">
    <property type="entry name" value="ComZ"/>
    <property type="match status" value="1"/>
</dbReference>
<evidence type="ECO:0000313" key="2">
    <source>
        <dbReference type="Proteomes" id="UP001179280"/>
    </source>
</evidence>
<dbReference type="InterPro" id="IPR024558">
    <property type="entry name" value="ComZ"/>
</dbReference>
<reference evidence="1" key="1">
    <citation type="submission" date="2021-01" db="EMBL/GenBank/DDBJ databases">
        <title>Genomic Encyclopedia of Type Strains, Phase IV (KMG-IV): sequencing the most valuable type-strain genomes for metagenomic binning, comparative biology and taxonomic classification.</title>
        <authorList>
            <person name="Goeker M."/>
        </authorList>
    </citation>
    <scope>NUCLEOTIDE SEQUENCE</scope>
    <source>
        <strain evidence="1">DSM 21943</strain>
    </source>
</reference>
<dbReference type="RefSeq" id="WP_035420024.1">
    <property type="nucleotide sequence ID" value="NZ_JAFBCV010000013.1"/>
</dbReference>